<comment type="caution">
    <text evidence="2">The sequence shown here is derived from an EMBL/GenBank/DDBJ whole genome shotgun (WGS) entry which is preliminary data.</text>
</comment>
<evidence type="ECO:0008006" key="4">
    <source>
        <dbReference type="Google" id="ProtNLM"/>
    </source>
</evidence>
<proteinExistence type="predicted"/>
<gene>
    <name evidence="2" type="ORF">EBB54_19270</name>
</gene>
<protein>
    <recommendedName>
        <fullName evidence="4">Nucleotide exchange factor GrpE</fullName>
    </recommendedName>
</protein>
<evidence type="ECO:0000313" key="3">
    <source>
        <dbReference type="Proteomes" id="UP000274920"/>
    </source>
</evidence>
<evidence type="ECO:0000313" key="2">
    <source>
        <dbReference type="EMBL" id="RRK35443.1"/>
    </source>
</evidence>
<sequence>MGIFSFHKNREKEAEERAFRQKTEECLAALAEEMKQGRAVLEKLSQDVRQAGSDVRRHDMALEDCLEALEEQQEEESQSRKQIRKLEAEQEKLLKLLAVYQEQLWGMKRYAGQKDPAWLSQLELMEKAVGGSRQSCGIVWIEEAGVQVDYELHEVIEARAVSQEQMDMQVAEVYSPGMICRGTVKKKARVAAYRLEK</sequence>
<organism evidence="2 3">
    <name type="scientific">Schaedlerella arabinosiphila</name>
    <dbReference type="NCBI Taxonomy" id="2044587"/>
    <lineage>
        <taxon>Bacteria</taxon>
        <taxon>Bacillati</taxon>
        <taxon>Bacillota</taxon>
        <taxon>Clostridia</taxon>
        <taxon>Lachnospirales</taxon>
        <taxon>Lachnospiraceae</taxon>
        <taxon>Schaedlerella</taxon>
    </lineage>
</organism>
<dbReference type="EMBL" id="RHJS01000002">
    <property type="protein sequence ID" value="RRK35443.1"/>
    <property type="molecule type" value="Genomic_DNA"/>
</dbReference>
<dbReference type="Proteomes" id="UP000274920">
    <property type="component" value="Unassembled WGS sequence"/>
</dbReference>
<name>A0A426DRZ7_9FIRM</name>
<keyword evidence="1" id="KW-0175">Coiled coil</keyword>
<evidence type="ECO:0000256" key="1">
    <source>
        <dbReference type="SAM" id="Coils"/>
    </source>
</evidence>
<reference evidence="2" key="1">
    <citation type="submission" date="2018-10" db="EMBL/GenBank/DDBJ databases">
        <title>Schaedlerella arabinophila gen. nov. sp. nov., isolated from the mouse intestinal tract and comparative analysis with the genome of the closely related altered Schaedler flora strain ASF502.</title>
        <authorList>
            <person name="Miyake S."/>
            <person name="Soh M."/>
            <person name="Seedorf H."/>
        </authorList>
    </citation>
    <scope>NUCLEOTIDE SEQUENCE [LARGE SCALE GENOMIC DNA]</scope>
    <source>
        <strain evidence="2">DSM 106076</strain>
    </source>
</reference>
<dbReference type="AlphaFoldDB" id="A0A426DRZ7"/>
<feature type="coiled-coil region" evidence="1">
    <location>
        <begin position="27"/>
        <end position="103"/>
    </location>
</feature>
<accession>A0A426DRZ7</accession>
<dbReference type="RefSeq" id="WP_125128559.1">
    <property type="nucleotide sequence ID" value="NZ_RHJS01000002.1"/>
</dbReference>
<keyword evidence="3" id="KW-1185">Reference proteome</keyword>